<evidence type="ECO:0000313" key="4">
    <source>
        <dbReference type="Proteomes" id="UP000242656"/>
    </source>
</evidence>
<dbReference type="Pfam" id="PF02230">
    <property type="entry name" value="Abhydrolase_2"/>
    <property type="match status" value="1"/>
</dbReference>
<dbReference type="SUPFAM" id="SSF53474">
    <property type="entry name" value="alpha/beta-Hydrolases"/>
    <property type="match status" value="1"/>
</dbReference>
<dbReference type="Pfam" id="PF22316">
    <property type="entry name" value="ABhydrolase-like_N"/>
    <property type="match status" value="1"/>
</dbReference>
<evidence type="ECO:0000259" key="1">
    <source>
        <dbReference type="Pfam" id="PF02230"/>
    </source>
</evidence>
<keyword evidence="3" id="KW-0378">Hydrolase</keyword>
<evidence type="ECO:0000259" key="2">
    <source>
        <dbReference type="Pfam" id="PF22316"/>
    </source>
</evidence>
<evidence type="ECO:0000313" key="3">
    <source>
        <dbReference type="EMBL" id="PFK35165.1"/>
    </source>
</evidence>
<dbReference type="AlphaFoldDB" id="A0A2B0M259"/>
<accession>A0A2B0M259</accession>
<organism evidence="3 4">
    <name type="scientific">Bacillus cereus</name>
    <dbReference type="NCBI Taxonomy" id="1396"/>
    <lineage>
        <taxon>Bacteria</taxon>
        <taxon>Bacillati</taxon>
        <taxon>Bacillota</taxon>
        <taxon>Bacilli</taxon>
        <taxon>Bacillales</taxon>
        <taxon>Bacillaceae</taxon>
        <taxon>Bacillus</taxon>
        <taxon>Bacillus cereus group</taxon>
    </lineage>
</organism>
<dbReference type="Gene3D" id="3.40.50.1820">
    <property type="entry name" value="alpha/beta hydrolase"/>
    <property type="match status" value="1"/>
</dbReference>
<feature type="domain" description="Phospholipase/carboxylesterase/thioesterase" evidence="1">
    <location>
        <begin position="147"/>
        <end position="307"/>
    </location>
</feature>
<proteinExistence type="predicted"/>
<comment type="caution">
    <text evidence="3">The sequence shown here is derived from an EMBL/GenBank/DDBJ whole genome shotgun (WGS) entry which is preliminary data.</text>
</comment>
<dbReference type="InterPro" id="IPR029058">
    <property type="entry name" value="AB_hydrolase_fold"/>
</dbReference>
<dbReference type="InterPro" id="IPR054527">
    <property type="entry name" value="BCE_2095-like_N"/>
</dbReference>
<dbReference type="Proteomes" id="UP000242656">
    <property type="component" value="Unassembled WGS sequence"/>
</dbReference>
<protein>
    <submittedName>
        <fullName evidence="3">Alpha/beta hydrolase</fullName>
    </submittedName>
</protein>
<dbReference type="EMBL" id="NUWN01000067">
    <property type="protein sequence ID" value="PFK35165.1"/>
    <property type="molecule type" value="Genomic_DNA"/>
</dbReference>
<dbReference type="GO" id="GO:0016787">
    <property type="term" value="F:hydrolase activity"/>
    <property type="evidence" value="ECO:0007669"/>
    <property type="project" value="UniProtKB-KW"/>
</dbReference>
<feature type="domain" description="BCE-2095-like N-terminal" evidence="2">
    <location>
        <begin position="5"/>
        <end position="111"/>
    </location>
</feature>
<dbReference type="InterPro" id="IPR003140">
    <property type="entry name" value="PLipase/COase/thioEstase"/>
</dbReference>
<gene>
    <name evidence="3" type="ORF">COI93_17150</name>
</gene>
<sequence>MSSITYIGLLNGTLECYVKNGSLEAYQYIAKNADKVTGGNKAQIYNFKYALASASGLETEALHIMKEAIIENEFWYGYEYLMTDDDLKPLHKHEEFHQMVQLCKEREEAAKKSEQVQLKLIQGNSGIYNNLFIALHGDQENMKIAAPYWQSVVSQDYTLALPQSSQIQFSEGYVWDHVEKGSRELKEHYESIIANNHGELDHTIIGGFSAGARVALHTILKENIKVKGFIFVAPWLPEIEEWENMLNILRDKGIKGYIVCGNQDEDCFECTQKFVALLKKQNIEHKYKVIENLKHDYPENFEEILQEAVTYIEGTVL</sequence>
<reference evidence="3 4" key="1">
    <citation type="submission" date="2017-09" db="EMBL/GenBank/DDBJ databases">
        <title>Large-scale bioinformatics analysis of Bacillus genomes uncovers conserved roles of natural products in bacterial physiology.</title>
        <authorList>
            <consortium name="Agbiome Team Llc"/>
            <person name="Bleich R.M."/>
            <person name="Grubbs K.J."/>
            <person name="Santa Maria K.C."/>
            <person name="Allen S.E."/>
            <person name="Farag S."/>
            <person name="Shank E.A."/>
            <person name="Bowers A."/>
        </authorList>
    </citation>
    <scope>NUCLEOTIDE SEQUENCE [LARGE SCALE GENOMIC DNA]</scope>
    <source>
        <strain evidence="3 4">AFS083043</strain>
    </source>
</reference>
<dbReference type="RefSeq" id="WP_098491815.1">
    <property type="nucleotide sequence ID" value="NZ_NUWN01000067.1"/>
</dbReference>
<name>A0A2B0M259_BACCE</name>